<dbReference type="EMBL" id="CP024965">
    <property type="protein sequence ID" value="ATZ19074.1"/>
    <property type="molecule type" value="Genomic_DNA"/>
</dbReference>
<name>A0A2K8NZA9_9MOLU</name>
<dbReference type="AlphaFoldDB" id="A0A2K8NZA9"/>
<reference evidence="1 2" key="1">
    <citation type="submission" date="2017-11" db="EMBL/GenBank/DDBJ databases">
        <title>Genome sequence of Entomoplasma somnilux PYAN-1 (ATCC 49194).</title>
        <authorList>
            <person name="Lo W.-S."/>
            <person name="Gasparich G.E."/>
            <person name="Kuo C.-H."/>
        </authorList>
    </citation>
    <scope>NUCLEOTIDE SEQUENCE [LARGE SCALE GENOMIC DNA]</scope>
    <source>
        <strain evidence="1 2">PYAN-1</strain>
    </source>
</reference>
<proteinExistence type="predicted"/>
<gene>
    <name evidence="1" type="ORF">ESOMN_v1c06920</name>
</gene>
<dbReference type="RefSeq" id="WP_024863587.1">
    <property type="nucleotide sequence ID" value="NZ_CP024965.1"/>
</dbReference>
<dbReference type="Proteomes" id="UP000232230">
    <property type="component" value="Chromosome"/>
</dbReference>
<accession>A0A2K8NZA9</accession>
<evidence type="ECO:0000313" key="2">
    <source>
        <dbReference type="Proteomes" id="UP000232230"/>
    </source>
</evidence>
<protein>
    <submittedName>
        <fullName evidence="1">Uncharacterized protein</fullName>
    </submittedName>
</protein>
<evidence type="ECO:0000313" key="1">
    <source>
        <dbReference type="EMBL" id="ATZ19074.1"/>
    </source>
</evidence>
<dbReference type="KEGG" id="esx:ESOMN_v1c06920"/>
<sequence length="195" mass="22928">MFNNLITENTNRIIWNSDFINFESAKRYQLFKALESAINFAINKAFIKFPFIPLERKDFDTIAWFGFEEAFRKYDPNKTKKTFTFFVMDNVYWKCLDYACAHINNKHKILNKSLNNEWMLNNSFSIEDCEISIATKIALEDYFTDPSIHPCAETIFYKHVEKIPLTKIALSCNLTRNLTSKILTKTLFDLSILLA</sequence>
<organism evidence="1 2">
    <name type="scientific">Williamsoniiplasma somnilux</name>
    <dbReference type="NCBI Taxonomy" id="215578"/>
    <lineage>
        <taxon>Bacteria</taxon>
        <taxon>Bacillati</taxon>
        <taxon>Mycoplasmatota</taxon>
        <taxon>Mollicutes</taxon>
        <taxon>Entomoplasmatales</taxon>
        <taxon>Williamsoniiplasma</taxon>
    </lineage>
</organism>
<keyword evidence="2" id="KW-1185">Reference proteome</keyword>